<dbReference type="Pfam" id="PF08615">
    <property type="entry name" value="RNase_H2_suC"/>
    <property type="match status" value="1"/>
</dbReference>
<name>A0A3R7MK99_PENVA</name>
<accession>A0A3R7MK99</accession>
<keyword evidence="2" id="KW-1185">Reference proteome</keyword>
<dbReference type="EMBL" id="QCYY01001313">
    <property type="protein sequence ID" value="ROT78952.1"/>
    <property type="molecule type" value="Genomic_DNA"/>
</dbReference>
<reference evidence="1 2" key="1">
    <citation type="submission" date="2018-04" db="EMBL/GenBank/DDBJ databases">
        <authorList>
            <person name="Zhang X."/>
            <person name="Yuan J."/>
            <person name="Li F."/>
            <person name="Xiang J."/>
        </authorList>
    </citation>
    <scope>NUCLEOTIDE SEQUENCE [LARGE SCALE GENOMIC DNA]</scope>
    <source>
        <tissue evidence="1">Muscle</tissue>
    </source>
</reference>
<dbReference type="InterPro" id="IPR013924">
    <property type="entry name" value="RNase_H2_suC"/>
</dbReference>
<evidence type="ECO:0000313" key="2">
    <source>
        <dbReference type="Proteomes" id="UP000283509"/>
    </source>
</evidence>
<gene>
    <name evidence="1" type="ORF">C7M84_002348</name>
</gene>
<dbReference type="AlphaFoldDB" id="A0A3R7MK99"/>
<sequence>MVVGPYMHEPDADCQHYRAQPANMAVNIDLNQETLKGKLSEGCDVQFVPCKIEHDGEAEVEKFFNTYVREEKNDEEGKEEKVLKGTLRGYPLSGCVIDVPKGYTGIVLKETRPTLNSEESRTMRVISQFKQFTYWNWDREPSRGDKYQQAMDWAEIADVIHGSE</sequence>
<dbReference type="Gene3D" id="2.40.128.680">
    <property type="match status" value="1"/>
</dbReference>
<protein>
    <submittedName>
        <fullName evidence="1">Ribonuclease H2 subunit C</fullName>
    </submittedName>
</protein>
<dbReference type="CDD" id="cd09271">
    <property type="entry name" value="RNase_H2-C"/>
    <property type="match status" value="1"/>
</dbReference>
<dbReference type="OrthoDB" id="6222486at2759"/>
<dbReference type="GO" id="GO:0032299">
    <property type="term" value="C:ribonuclease H2 complex"/>
    <property type="evidence" value="ECO:0007669"/>
    <property type="project" value="InterPro"/>
</dbReference>
<reference evidence="1 2" key="2">
    <citation type="submission" date="2019-01" db="EMBL/GenBank/DDBJ databases">
        <title>The decoding of complex shrimp genome reveals the adaptation for benthos swimmer, frequently molting mechanism and breeding impact on genome.</title>
        <authorList>
            <person name="Sun Y."/>
            <person name="Gao Y."/>
            <person name="Yu Y."/>
        </authorList>
    </citation>
    <scope>NUCLEOTIDE SEQUENCE [LARGE SCALE GENOMIC DNA]</scope>
    <source>
        <tissue evidence="1">Muscle</tissue>
    </source>
</reference>
<dbReference type="PANTHER" id="PTHR47204">
    <property type="entry name" value="OS02G0168900 PROTEIN"/>
    <property type="match status" value="1"/>
</dbReference>
<dbReference type="PANTHER" id="PTHR47204:SF1">
    <property type="entry name" value="RIBONUCLEASE H2 SUBUNIT C"/>
    <property type="match status" value="1"/>
</dbReference>
<comment type="caution">
    <text evidence="1">The sequence shown here is derived from an EMBL/GenBank/DDBJ whole genome shotgun (WGS) entry which is preliminary data.</text>
</comment>
<evidence type="ECO:0000313" key="1">
    <source>
        <dbReference type="EMBL" id="ROT78952.1"/>
    </source>
</evidence>
<dbReference type="GO" id="GO:0006401">
    <property type="term" value="P:RNA catabolic process"/>
    <property type="evidence" value="ECO:0007669"/>
    <property type="project" value="InterPro"/>
</dbReference>
<dbReference type="Proteomes" id="UP000283509">
    <property type="component" value="Unassembled WGS sequence"/>
</dbReference>
<proteinExistence type="predicted"/>
<organism evidence="1 2">
    <name type="scientific">Penaeus vannamei</name>
    <name type="common">Whiteleg shrimp</name>
    <name type="synonym">Litopenaeus vannamei</name>
    <dbReference type="NCBI Taxonomy" id="6689"/>
    <lineage>
        <taxon>Eukaryota</taxon>
        <taxon>Metazoa</taxon>
        <taxon>Ecdysozoa</taxon>
        <taxon>Arthropoda</taxon>
        <taxon>Crustacea</taxon>
        <taxon>Multicrustacea</taxon>
        <taxon>Malacostraca</taxon>
        <taxon>Eumalacostraca</taxon>
        <taxon>Eucarida</taxon>
        <taxon>Decapoda</taxon>
        <taxon>Dendrobranchiata</taxon>
        <taxon>Penaeoidea</taxon>
        <taxon>Penaeidae</taxon>
        <taxon>Penaeus</taxon>
    </lineage>
</organism>